<organism evidence="11 12">
    <name type="scientific">Babjeviella inositovora NRRL Y-12698</name>
    <dbReference type="NCBI Taxonomy" id="984486"/>
    <lineage>
        <taxon>Eukaryota</taxon>
        <taxon>Fungi</taxon>
        <taxon>Dikarya</taxon>
        <taxon>Ascomycota</taxon>
        <taxon>Saccharomycotina</taxon>
        <taxon>Pichiomycetes</taxon>
        <taxon>Serinales incertae sedis</taxon>
        <taxon>Babjeviella</taxon>
    </lineage>
</organism>
<dbReference type="InterPro" id="IPR040662">
    <property type="entry name" value="Tfb2_C"/>
</dbReference>
<keyword evidence="6 9" id="KW-0804">Transcription</keyword>
<evidence type="ECO:0000256" key="4">
    <source>
        <dbReference type="ARBA" id="ARBA00022763"/>
    </source>
</evidence>
<dbReference type="AlphaFoldDB" id="A0A1E3QS99"/>
<dbReference type="OrthoDB" id="364513at2759"/>
<comment type="function">
    <text evidence="9">Component of the general transcription and DNA repair factor IIH (TFIIH) core complex which is involved in general and transcription-coupled nucleotide excision repair (NER) of damaged DNA.</text>
</comment>
<dbReference type="GO" id="GO:0006289">
    <property type="term" value="P:nucleotide-excision repair"/>
    <property type="evidence" value="ECO:0007669"/>
    <property type="project" value="EnsemblFungi"/>
</dbReference>
<keyword evidence="4 9" id="KW-0227">DNA damage</keyword>
<evidence type="ECO:0000256" key="7">
    <source>
        <dbReference type="ARBA" id="ARBA00023204"/>
    </source>
</evidence>
<dbReference type="GO" id="GO:0000112">
    <property type="term" value="C:nucleotide-excision repair factor 3 complex"/>
    <property type="evidence" value="ECO:0007669"/>
    <property type="project" value="EnsemblFungi"/>
</dbReference>
<keyword evidence="8 9" id="KW-0539">Nucleus</keyword>
<reference evidence="12" key="1">
    <citation type="submission" date="2016-05" db="EMBL/GenBank/DDBJ databases">
        <title>Comparative genomics of biotechnologically important yeasts.</title>
        <authorList>
            <consortium name="DOE Joint Genome Institute"/>
            <person name="Riley R."/>
            <person name="Haridas S."/>
            <person name="Wolfe K.H."/>
            <person name="Lopes M.R."/>
            <person name="Hittinger C.T."/>
            <person name="Goker M."/>
            <person name="Salamov A."/>
            <person name="Wisecaver J."/>
            <person name="Long T.M."/>
            <person name="Aerts A.L."/>
            <person name="Barry K."/>
            <person name="Choi C."/>
            <person name="Clum A."/>
            <person name="Coughlan A.Y."/>
            <person name="Deshpande S."/>
            <person name="Douglass A.P."/>
            <person name="Hanson S.J."/>
            <person name="Klenk H.-P."/>
            <person name="Labutti K."/>
            <person name="Lapidus A."/>
            <person name="Lindquist E."/>
            <person name="Lipzen A."/>
            <person name="Meier-Kolthoff J.P."/>
            <person name="Ohm R.A."/>
            <person name="Otillar R.P."/>
            <person name="Pangilinan J."/>
            <person name="Peng Y."/>
            <person name="Rokas A."/>
            <person name="Rosa C.A."/>
            <person name="Scheuner C."/>
            <person name="Sibirny A.A."/>
            <person name="Slot J.C."/>
            <person name="Stielow J.B."/>
            <person name="Sun H."/>
            <person name="Kurtzman C.P."/>
            <person name="Blackwell M."/>
            <person name="Grigoriev I.V."/>
            <person name="Jeffries T.W."/>
        </authorList>
    </citation>
    <scope>NUCLEOTIDE SEQUENCE [LARGE SCALE GENOMIC DNA]</scope>
    <source>
        <strain evidence="12">NRRL Y-12698</strain>
    </source>
</reference>
<evidence type="ECO:0000256" key="9">
    <source>
        <dbReference type="RuleBase" id="RU364024"/>
    </source>
</evidence>
<evidence type="ECO:0000256" key="3">
    <source>
        <dbReference type="ARBA" id="ARBA00007132"/>
    </source>
</evidence>
<dbReference type="FunFam" id="3.30.70.2610:FF:000001">
    <property type="entry name" value="General transcription factor IIH subunit 4"/>
    <property type="match status" value="1"/>
</dbReference>
<dbReference type="InterPro" id="IPR004598">
    <property type="entry name" value="TFIIH_p52/Tfb2"/>
</dbReference>
<keyword evidence="5 9" id="KW-0805">Transcription regulation</keyword>
<dbReference type="Gene3D" id="3.30.70.2610">
    <property type="match status" value="1"/>
</dbReference>
<evidence type="ECO:0000256" key="1">
    <source>
        <dbReference type="ARBA" id="ARBA00002817"/>
    </source>
</evidence>
<dbReference type="GO" id="GO:0005675">
    <property type="term" value="C:transcription factor TFIIH holo complex"/>
    <property type="evidence" value="ECO:0007669"/>
    <property type="project" value="EnsemblFungi"/>
</dbReference>
<evidence type="ECO:0000313" key="11">
    <source>
        <dbReference type="EMBL" id="ODQ80569.1"/>
    </source>
</evidence>
<keyword evidence="7 9" id="KW-0234">DNA repair</keyword>
<gene>
    <name evidence="11" type="ORF">BABINDRAFT_160832</name>
</gene>
<dbReference type="EMBL" id="KV454429">
    <property type="protein sequence ID" value="ODQ80569.1"/>
    <property type="molecule type" value="Genomic_DNA"/>
</dbReference>
<name>A0A1E3QS99_9ASCO</name>
<evidence type="ECO:0000313" key="12">
    <source>
        <dbReference type="Proteomes" id="UP000094336"/>
    </source>
</evidence>
<dbReference type="STRING" id="984486.A0A1E3QS99"/>
<evidence type="ECO:0000256" key="5">
    <source>
        <dbReference type="ARBA" id="ARBA00023015"/>
    </source>
</evidence>
<dbReference type="GeneID" id="30146337"/>
<dbReference type="NCBIfam" id="TIGR00625">
    <property type="entry name" value="tfb2"/>
    <property type="match status" value="1"/>
</dbReference>
<protein>
    <recommendedName>
        <fullName evidence="9">RNA polymerase II transcription factor B subunit 2</fullName>
    </recommendedName>
</protein>
<dbReference type="GO" id="GO:0001671">
    <property type="term" value="F:ATPase activator activity"/>
    <property type="evidence" value="ECO:0007669"/>
    <property type="project" value="InterPro"/>
</dbReference>
<dbReference type="GO" id="GO:0003690">
    <property type="term" value="F:double-stranded DNA binding"/>
    <property type="evidence" value="ECO:0007669"/>
    <property type="project" value="EnsemblFungi"/>
</dbReference>
<comment type="subcellular location">
    <subcellularLocation>
        <location evidence="2 9">Nucleus</location>
    </subcellularLocation>
</comment>
<accession>A0A1E3QS99</accession>
<evidence type="ECO:0000256" key="2">
    <source>
        <dbReference type="ARBA" id="ARBA00004123"/>
    </source>
</evidence>
<keyword evidence="12" id="KW-1185">Reference proteome</keyword>
<evidence type="ECO:0000256" key="8">
    <source>
        <dbReference type="ARBA" id="ARBA00023242"/>
    </source>
</evidence>
<proteinExistence type="inferred from homology"/>
<dbReference type="GO" id="GO:0000439">
    <property type="term" value="C:transcription factor TFIIH core complex"/>
    <property type="evidence" value="ECO:0007669"/>
    <property type="project" value="EnsemblFungi"/>
</dbReference>
<dbReference type="Pfam" id="PF03849">
    <property type="entry name" value="Tfb2"/>
    <property type="match status" value="1"/>
</dbReference>
<sequence length="501" mass="57573">MSSAQFKSNVNEYLEGLPETVHSRLYRSPATCLAIYRLIPPMAKFYIMSMVFNEKPVLLRDLDKWIKPHGRRHQVESLKRIRALHIVKDEHNGLVLSLNPIFRTSFRNALTGGETNNAFGVACDTEDNHQVDLPFLDTYAANKWETILHYMVGTELNELPSDGVLQLLKHAGLMEGRAGAMSITKEGFQFLLQDVNAQIWTLLLQYLRVAESLQMDPVDVLNFIFMLGSLELGRDYSLSALSETQIKMLEDLRDYGLVYQRKSTSRRFYPTRLATTLTSESMAMKTPAAAMKEALKEEDAEPDKVNILSSTADGSVIIETNFKLYAYTTSPLLIAILNLFVHLKTRFANMICGQLTRESVRHALYNGITAEQIILFLENHAHPRMRRLGEEKLNKRLEFDRNNNIKPAAGAAMDEYRLEILPPTVVDQIKLWQLEMDRIQTWDGYCFSDFSNVQEFELLNAYAEEIGVLLWSDKNKKKFFITKEGRQQVVEYANRKLRKKR</sequence>
<dbReference type="PANTHER" id="PTHR13152">
    <property type="entry name" value="TFIIH, POLYPEPTIDE 4"/>
    <property type="match status" value="1"/>
</dbReference>
<dbReference type="Pfam" id="PF18307">
    <property type="entry name" value="Tfb2_C"/>
    <property type="match status" value="1"/>
</dbReference>
<dbReference type="PANTHER" id="PTHR13152:SF0">
    <property type="entry name" value="GENERAL TRANSCRIPTION FACTOR IIH SUBUNIT 4"/>
    <property type="match status" value="1"/>
</dbReference>
<dbReference type="RefSeq" id="XP_018985897.1">
    <property type="nucleotide sequence ID" value="XM_019128484.1"/>
</dbReference>
<evidence type="ECO:0000259" key="10">
    <source>
        <dbReference type="Pfam" id="PF18307"/>
    </source>
</evidence>
<dbReference type="GO" id="GO:0016251">
    <property type="term" value="F:RNA polymerase II general transcription initiation factor activity"/>
    <property type="evidence" value="ECO:0007669"/>
    <property type="project" value="EnsemblFungi"/>
</dbReference>
<evidence type="ECO:0000256" key="6">
    <source>
        <dbReference type="ARBA" id="ARBA00023163"/>
    </source>
</evidence>
<comment type="function">
    <text evidence="1">Component of the general transcription and DNA repair factor IIH (TFIIH) core complex, which is involved in general and transcription-coupled nucleotide excision repair (NER) of damaged DNA and, when complexed to TFIIK, in RNA transcription by RNA polymerase II. In NER, TFIIH acts by opening DNA around the lesion to allow the excision of the damaged oligonucleotide and its replacement by a new DNA fragment. In transcription, TFIIH has an essential role in transcription initiation. When the pre-initiation complex (PIC) has been established, TFIIH is required for promoter opening and promoter escape. Phosphorylation of the C-terminal tail (CTD) of the largest subunit of RNA polymerase II by the kinase module TFIIK controls the initiation of transcription.</text>
</comment>
<comment type="similarity">
    <text evidence="3 9">Belongs to the TFB2 family.</text>
</comment>
<dbReference type="GO" id="GO:0006367">
    <property type="term" value="P:transcription initiation at RNA polymerase II promoter"/>
    <property type="evidence" value="ECO:0007669"/>
    <property type="project" value="EnsemblFungi"/>
</dbReference>
<feature type="domain" description="Transcription factor Tfb2 C-terminal" evidence="10">
    <location>
        <begin position="427"/>
        <end position="493"/>
    </location>
</feature>
<dbReference type="Proteomes" id="UP000094336">
    <property type="component" value="Unassembled WGS sequence"/>
</dbReference>